<reference evidence="3" key="2">
    <citation type="submission" date="2021-01" db="EMBL/GenBank/DDBJ databases">
        <authorList>
            <person name="Schikora-Tamarit M.A."/>
        </authorList>
    </citation>
    <scope>NUCLEOTIDE SEQUENCE</scope>
    <source>
        <strain evidence="3">CBS6341</strain>
    </source>
</reference>
<comment type="subcellular location">
    <subcellularLocation>
        <location evidence="1">Nucleus</location>
    </subcellularLocation>
</comment>
<dbReference type="Pfam" id="PF09174">
    <property type="entry name" value="Maf1"/>
    <property type="match status" value="1"/>
</dbReference>
<keyword evidence="4" id="KW-1185">Reference proteome</keyword>
<protein>
    <recommendedName>
        <fullName evidence="1">Repressor of RNA polymerase III transcription MAF1</fullName>
    </recommendedName>
</protein>
<evidence type="ECO:0000313" key="4">
    <source>
        <dbReference type="Proteomes" id="UP000769528"/>
    </source>
</evidence>
<dbReference type="InterPro" id="IPR015257">
    <property type="entry name" value="Maf1"/>
</dbReference>
<evidence type="ECO:0000256" key="2">
    <source>
        <dbReference type="SAM" id="Coils"/>
    </source>
</evidence>
<proteinExistence type="inferred from homology"/>
<feature type="coiled-coil region" evidence="2">
    <location>
        <begin position="45"/>
        <end position="107"/>
    </location>
</feature>
<accession>A0A9P8PW19</accession>
<dbReference type="OrthoDB" id="277029at2759"/>
<comment type="function">
    <text evidence="1">Mediator of diverse signals that repress RNA polymerase III transcription. Inhibits the de novo assembly of TFIIIB onto DNA.</text>
</comment>
<keyword evidence="2" id="KW-0175">Coiled coil</keyword>
<dbReference type="GO" id="GO:0005634">
    <property type="term" value="C:nucleus"/>
    <property type="evidence" value="ECO:0007669"/>
    <property type="project" value="UniProtKB-SubCell"/>
</dbReference>
<dbReference type="EMBL" id="JAEUBF010000300">
    <property type="protein sequence ID" value="KAH3679502.1"/>
    <property type="molecule type" value="Genomic_DNA"/>
</dbReference>
<sequence>MVKFLDESDIEIINQFLNFDTSDCHVSGGVDLFTTKPVGSDRKLYKTIEKQFDQLIENNNKEFEESPNELFLQQRRRFSSNESIFHNKDTEEILSDKQQLINKLRSKSIDFNASPFGPLNETTSRRTFSYLIGILNAMYPDNDYSSLEPQDFEKIQFLKFKSKFNNILLSLGKNLDDLLKIWDNLNNHMDLLDCKFYQFNNLDMENSDYFNSNLEFNEEDEDDEIHSGKLWSYKWFCFNKKRKRVAFIYLNGYRLSSPRLYPYDKGRRRLTIDNELVEEYDLTYDSEDEKKFNRDSFEEAIEDEEDTG</sequence>
<keyword evidence="1" id="KW-0678">Repressor</keyword>
<dbReference type="PIRSF" id="PIRSF037240">
    <property type="entry name" value="RNA_polIII_Trep_MAF1"/>
    <property type="match status" value="1"/>
</dbReference>
<keyword evidence="1" id="KW-0804">Transcription</keyword>
<comment type="caution">
    <text evidence="3">The sequence shown here is derived from an EMBL/GenBank/DDBJ whole genome shotgun (WGS) entry which is preliminary data.</text>
</comment>
<evidence type="ECO:0000313" key="3">
    <source>
        <dbReference type="EMBL" id="KAH3679502.1"/>
    </source>
</evidence>
<gene>
    <name evidence="3" type="ORF">WICMUC_000947</name>
</gene>
<keyword evidence="1" id="KW-0805">Transcription regulation</keyword>
<dbReference type="PANTHER" id="PTHR22504">
    <property type="entry name" value="REPRESSOR OF RNA POLYMERASE III TRANSCRIPTION MAF1"/>
    <property type="match status" value="1"/>
</dbReference>
<keyword evidence="1" id="KW-0539">Nucleus</keyword>
<dbReference type="InterPro" id="IPR038564">
    <property type="entry name" value="Maf1_sf"/>
</dbReference>
<dbReference type="AlphaFoldDB" id="A0A9P8PW19"/>
<dbReference type="Proteomes" id="UP000769528">
    <property type="component" value="Unassembled WGS sequence"/>
</dbReference>
<dbReference type="Gene3D" id="3.40.1000.50">
    <property type="entry name" value="Repressor of RNA polymerase III transcription Maf1"/>
    <property type="match status" value="1"/>
</dbReference>
<organism evidence="3 4">
    <name type="scientific">Wickerhamomyces mucosus</name>
    <dbReference type="NCBI Taxonomy" id="1378264"/>
    <lineage>
        <taxon>Eukaryota</taxon>
        <taxon>Fungi</taxon>
        <taxon>Dikarya</taxon>
        <taxon>Ascomycota</taxon>
        <taxon>Saccharomycotina</taxon>
        <taxon>Saccharomycetes</taxon>
        <taxon>Phaffomycetales</taxon>
        <taxon>Wickerhamomycetaceae</taxon>
        <taxon>Wickerhamomyces</taxon>
    </lineage>
</organism>
<dbReference type="PANTHER" id="PTHR22504:SF0">
    <property type="entry name" value="REPRESSOR OF RNA POLYMERASE III TRANSCRIPTION MAF1 HOMOLOG"/>
    <property type="match status" value="1"/>
</dbReference>
<dbReference type="GO" id="GO:0016480">
    <property type="term" value="P:negative regulation of transcription by RNA polymerase III"/>
    <property type="evidence" value="ECO:0007669"/>
    <property type="project" value="UniProtKB-UniRule"/>
</dbReference>
<dbReference type="GO" id="GO:0000994">
    <property type="term" value="F:RNA polymerase III core binding"/>
    <property type="evidence" value="ECO:0007669"/>
    <property type="project" value="TreeGrafter"/>
</dbReference>
<comment type="similarity">
    <text evidence="1">Belongs to the MAF1 family.</text>
</comment>
<name>A0A9P8PW19_9ASCO</name>
<evidence type="ECO:0000256" key="1">
    <source>
        <dbReference type="PIRNR" id="PIRNR037240"/>
    </source>
</evidence>
<reference evidence="3" key="1">
    <citation type="journal article" date="2021" name="Open Biol.">
        <title>Shared evolutionary footprints suggest mitochondrial oxidative damage underlies multiple complex I losses in fungi.</title>
        <authorList>
            <person name="Schikora-Tamarit M.A."/>
            <person name="Marcet-Houben M."/>
            <person name="Nosek J."/>
            <person name="Gabaldon T."/>
        </authorList>
    </citation>
    <scope>NUCLEOTIDE SEQUENCE</scope>
    <source>
        <strain evidence="3">CBS6341</strain>
    </source>
</reference>